<dbReference type="SUPFAM" id="SSF56300">
    <property type="entry name" value="Metallo-dependent phosphatases"/>
    <property type="match status" value="1"/>
</dbReference>
<sequence>MTRQNISAFPDRTVSGDHLFRFALITDTHLRLPADGHLTPWKSQAKGVERARKALEQIAHIEPHFLVHLGDMVQPVPHMPSYAETAAFARKLFDAQPFPVHYVAGNHDVGDKITR</sequence>
<organism evidence="2 3">
    <name type="scientific">Sulfitobacter porphyrae</name>
    <dbReference type="NCBI Taxonomy" id="1246864"/>
    <lineage>
        <taxon>Bacteria</taxon>
        <taxon>Pseudomonadati</taxon>
        <taxon>Pseudomonadota</taxon>
        <taxon>Alphaproteobacteria</taxon>
        <taxon>Rhodobacterales</taxon>
        <taxon>Roseobacteraceae</taxon>
        <taxon>Sulfitobacter</taxon>
    </lineage>
</organism>
<comment type="caution">
    <text evidence="2">The sequence shown here is derived from an EMBL/GenBank/DDBJ whole genome shotgun (WGS) entry which is preliminary data.</text>
</comment>
<dbReference type="EMBL" id="JBHSWG010000003">
    <property type="protein sequence ID" value="MFC6762096.1"/>
    <property type="molecule type" value="Genomic_DNA"/>
</dbReference>
<name>A0ABW2B933_9RHOB</name>
<proteinExistence type="predicted"/>
<dbReference type="Pfam" id="PF00149">
    <property type="entry name" value="Metallophos"/>
    <property type="match status" value="1"/>
</dbReference>
<accession>A0ABW2B933</accession>
<protein>
    <submittedName>
        <fullName evidence="2">Metallophosphoesterase family protein</fullName>
        <ecNumber evidence="2">3.1.-.-</ecNumber>
    </submittedName>
</protein>
<keyword evidence="2" id="KW-0378">Hydrolase</keyword>
<dbReference type="GO" id="GO:0016787">
    <property type="term" value="F:hydrolase activity"/>
    <property type="evidence" value="ECO:0007669"/>
    <property type="project" value="UniProtKB-KW"/>
</dbReference>
<dbReference type="Proteomes" id="UP001596353">
    <property type="component" value="Unassembled WGS sequence"/>
</dbReference>
<gene>
    <name evidence="2" type="ORF">ACFQFQ_25430</name>
</gene>
<feature type="domain" description="Calcineurin-like phosphoesterase" evidence="1">
    <location>
        <begin position="20"/>
        <end position="108"/>
    </location>
</feature>
<evidence type="ECO:0000313" key="3">
    <source>
        <dbReference type="Proteomes" id="UP001596353"/>
    </source>
</evidence>
<dbReference type="Gene3D" id="3.60.21.10">
    <property type="match status" value="1"/>
</dbReference>
<keyword evidence="3" id="KW-1185">Reference proteome</keyword>
<evidence type="ECO:0000313" key="2">
    <source>
        <dbReference type="EMBL" id="MFC6762096.1"/>
    </source>
</evidence>
<reference evidence="3" key="1">
    <citation type="journal article" date="2019" name="Int. J. Syst. Evol. Microbiol.">
        <title>The Global Catalogue of Microorganisms (GCM) 10K type strain sequencing project: providing services to taxonomists for standard genome sequencing and annotation.</title>
        <authorList>
            <consortium name="The Broad Institute Genomics Platform"/>
            <consortium name="The Broad Institute Genome Sequencing Center for Infectious Disease"/>
            <person name="Wu L."/>
            <person name="Ma J."/>
        </authorList>
    </citation>
    <scope>NUCLEOTIDE SEQUENCE [LARGE SCALE GENOMIC DNA]</scope>
    <source>
        <strain evidence="3">CCUG 66188</strain>
    </source>
</reference>
<dbReference type="InterPro" id="IPR029052">
    <property type="entry name" value="Metallo-depent_PP-like"/>
</dbReference>
<dbReference type="EC" id="3.1.-.-" evidence="2"/>
<evidence type="ECO:0000259" key="1">
    <source>
        <dbReference type="Pfam" id="PF00149"/>
    </source>
</evidence>
<dbReference type="InterPro" id="IPR004843">
    <property type="entry name" value="Calcineurin-like_PHP"/>
</dbReference>